<comment type="caution">
    <text evidence="2">The sequence shown here is derived from an EMBL/GenBank/DDBJ whole genome shotgun (WGS) entry which is preliminary data.</text>
</comment>
<evidence type="ECO:0000256" key="1">
    <source>
        <dbReference type="SAM" id="MobiDB-lite"/>
    </source>
</evidence>
<dbReference type="AlphaFoldDB" id="A0A9J5YY73"/>
<accession>A0A9J5YY73</accession>
<feature type="compositionally biased region" description="Acidic residues" evidence="1">
    <location>
        <begin position="82"/>
        <end position="98"/>
    </location>
</feature>
<organism evidence="2 3">
    <name type="scientific">Solanum commersonii</name>
    <name type="common">Commerson's wild potato</name>
    <name type="synonym">Commerson's nightshade</name>
    <dbReference type="NCBI Taxonomy" id="4109"/>
    <lineage>
        <taxon>Eukaryota</taxon>
        <taxon>Viridiplantae</taxon>
        <taxon>Streptophyta</taxon>
        <taxon>Embryophyta</taxon>
        <taxon>Tracheophyta</taxon>
        <taxon>Spermatophyta</taxon>
        <taxon>Magnoliopsida</taxon>
        <taxon>eudicotyledons</taxon>
        <taxon>Gunneridae</taxon>
        <taxon>Pentapetalae</taxon>
        <taxon>asterids</taxon>
        <taxon>lamiids</taxon>
        <taxon>Solanales</taxon>
        <taxon>Solanaceae</taxon>
        <taxon>Solanoideae</taxon>
        <taxon>Solaneae</taxon>
        <taxon>Solanum</taxon>
    </lineage>
</organism>
<evidence type="ECO:0000313" key="3">
    <source>
        <dbReference type="Proteomes" id="UP000824120"/>
    </source>
</evidence>
<gene>
    <name evidence="2" type="ORF">H5410_026838</name>
</gene>
<sequence>MVKTKKRKMDSGKVVNVDEGYSRPPVLGSFEPLASDLYIVKEIVTRLPQGLGVKGLRKVLKENESFSSSRLNEDSYAPTIWTDDEGVEDSEAIESEEE</sequence>
<name>A0A9J5YY73_SOLCO</name>
<keyword evidence="3" id="KW-1185">Reference proteome</keyword>
<feature type="region of interest" description="Disordered" evidence="1">
    <location>
        <begin position="65"/>
        <end position="98"/>
    </location>
</feature>
<dbReference type="EMBL" id="JACXVP010000005">
    <property type="protein sequence ID" value="KAG5605346.1"/>
    <property type="molecule type" value="Genomic_DNA"/>
</dbReference>
<evidence type="ECO:0000313" key="2">
    <source>
        <dbReference type="EMBL" id="KAG5605346.1"/>
    </source>
</evidence>
<dbReference type="Proteomes" id="UP000824120">
    <property type="component" value="Chromosome 5"/>
</dbReference>
<proteinExistence type="predicted"/>
<protein>
    <submittedName>
        <fullName evidence="2">Uncharacterized protein</fullName>
    </submittedName>
</protein>
<reference evidence="2 3" key="1">
    <citation type="submission" date="2020-09" db="EMBL/GenBank/DDBJ databases">
        <title>De no assembly of potato wild relative species, Solanum commersonii.</title>
        <authorList>
            <person name="Cho K."/>
        </authorList>
    </citation>
    <scope>NUCLEOTIDE SEQUENCE [LARGE SCALE GENOMIC DNA]</scope>
    <source>
        <strain evidence="2">LZ3.2</strain>
        <tissue evidence="2">Leaf</tissue>
    </source>
</reference>